<feature type="transmembrane region" description="Helical" evidence="1">
    <location>
        <begin position="336"/>
        <end position="355"/>
    </location>
</feature>
<protein>
    <submittedName>
        <fullName evidence="2">Uncharacterized protein</fullName>
    </submittedName>
</protein>
<name>A0ABY6F5P9_9GAMM</name>
<keyword evidence="1" id="KW-1133">Transmembrane helix</keyword>
<keyword evidence="3" id="KW-1185">Reference proteome</keyword>
<reference evidence="2" key="1">
    <citation type="submission" date="2021-12" db="EMBL/GenBank/DDBJ databases">
        <title>taxonomy of Moraxella sp. ZY201224.</title>
        <authorList>
            <person name="Li F."/>
        </authorList>
    </citation>
    <scope>NUCLEOTIDE SEQUENCE</scope>
    <source>
        <strain evidence="2">ZY201224</strain>
    </source>
</reference>
<gene>
    <name evidence="2" type="ORF">LU297_02945</name>
</gene>
<evidence type="ECO:0000256" key="1">
    <source>
        <dbReference type="SAM" id="Phobius"/>
    </source>
</evidence>
<keyword evidence="1" id="KW-0472">Membrane</keyword>
<feature type="transmembrane region" description="Helical" evidence="1">
    <location>
        <begin position="144"/>
        <end position="166"/>
    </location>
</feature>
<accession>A0ABY6F5P9</accession>
<feature type="transmembrane region" description="Helical" evidence="1">
    <location>
        <begin position="294"/>
        <end position="316"/>
    </location>
</feature>
<feature type="transmembrane region" description="Helical" evidence="1">
    <location>
        <begin position="76"/>
        <end position="96"/>
    </location>
</feature>
<feature type="transmembrane region" description="Helical" evidence="1">
    <location>
        <begin position="238"/>
        <end position="260"/>
    </location>
</feature>
<sequence>MTHRYLVFLIAGALPLLLTGLIAPSMAHQLDFWLLWLGAMFVGLPVLFAEVALSARSADAPWHGMQKLTREADAGVIWRIFAVLSVLISLLIAGSVSSRIAFALTDGHLAEFGKSVQIPSIGLSAGVMVVVLILSLLKSRLLPVGLLLLVAGAVIALLGGVTIPAMSEVSLGEWAKAVVLALLCVGVGSGLYWFGTVGISNQSMQLKKSLSGLILPIWLTQLAFGALALLVSSSLIDAWSFVVSGLGMLLVVAFLLYYAGSQLIARLGVLVGGGLTVILAMLASLLPTAVMSQLIAVVALLAVLLLAIFAGFVMKISHLRKTFNFASELRYNIWRVLVRIIVPVAVLMALVGLVLEWL</sequence>
<feature type="transmembrane region" description="Helical" evidence="1">
    <location>
        <begin position="267"/>
        <end position="288"/>
    </location>
</feature>
<proteinExistence type="predicted"/>
<feature type="transmembrane region" description="Helical" evidence="1">
    <location>
        <begin position="178"/>
        <end position="200"/>
    </location>
</feature>
<feature type="transmembrane region" description="Helical" evidence="1">
    <location>
        <begin position="116"/>
        <end position="137"/>
    </location>
</feature>
<keyword evidence="1" id="KW-0812">Transmembrane</keyword>
<evidence type="ECO:0000313" key="2">
    <source>
        <dbReference type="EMBL" id="UXZ05424.1"/>
    </source>
</evidence>
<dbReference type="RefSeq" id="WP_263076921.1">
    <property type="nucleotide sequence ID" value="NZ_CP089977.1"/>
</dbReference>
<evidence type="ECO:0000313" key="3">
    <source>
        <dbReference type="Proteomes" id="UP001063782"/>
    </source>
</evidence>
<dbReference type="EMBL" id="CP089977">
    <property type="protein sequence ID" value="UXZ05424.1"/>
    <property type="molecule type" value="Genomic_DNA"/>
</dbReference>
<feature type="transmembrane region" description="Helical" evidence="1">
    <location>
        <begin position="37"/>
        <end position="55"/>
    </location>
</feature>
<feature type="transmembrane region" description="Helical" evidence="1">
    <location>
        <begin position="212"/>
        <end position="232"/>
    </location>
</feature>
<organism evidence="2 3">
    <name type="scientific">Moraxella nasicaprae</name>
    <dbReference type="NCBI Taxonomy" id="2904122"/>
    <lineage>
        <taxon>Bacteria</taxon>
        <taxon>Pseudomonadati</taxon>
        <taxon>Pseudomonadota</taxon>
        <taxon>Gammaproteobacteria</taxon>
        <taxon>Moraxellales</taxon>
        <taxon>Moraxellaceae</taxon>
        <taxon>Moraxella</taxon>
    </lineage>
</organism>
<dbReference type="Proteomes" id="UP001063782">
    <property type="component" value="Chromosome"/>
</dbReference>